<dbReference type="Proteomes" id="UP001153328">
    <property type="component" value="Unassembled WGS sequence"/>
</dbReference>
<accession>A0A9W4E8F5</accession>
<evidence type="ECO:0000313" key="3">
    <source>
        <dbReference type="Proteomes" id="UP001153328"/>
    </source>
</evidence>
<dbReference type="PROSITE" id="PS51257">
    <property type="entry name" value="PROKAR_LIPOPROTEIN"/>
    <property type="match status" value="1"/>
</dbReference>
<protein>
    <submittedName>
        <fullName evidence="2">Uncharacterized protein</fullName>
    </submittedName>
</protein>
<dbReference type="AlphaFoldDB" id="A0A9W4E8F5"/>
<gene>
    <name evidence="2" type="ORF">SBRY_110174</name>
</gene>
<feature type="compositionally biased region" description="Basic and acidic residues" evidence="1">
    <location>
        <begin position="111"/>
        <end position="120"/>
    </location>
</feature>
<name>A0A9W4E8F5_9ACTN</name>
<organism evidence="2 3">
    <name type="scientific">Actinacidiphila bryophytorum</name>
    <dbReference type="NCBI Taxonomy" id="1436133"/>
    <lineage>
        <taxon>Bacteria</taxon>
        <taxon>Bacillati</taxon>
        <taxon>Actinomycetota</taxon>
        <taxon>Actinomycetes</taxon>
        <taxon>Kitasatosporales</taxon>
        <taxon>Streptomycetaceae</taxon>
        <taxon>Actinacidiphila</taxon>
    </lineage>
</organism>
<evidence type="ECO:0000256" key="1">
    <source>
        <dbReference type="SAM" id="MobiDB-lite"/>
    </source>
</evidence>
<dbReference type="EMBL" id="CAJVAX010000003">
    <property type="protein sequence ID" value="CAG7616344.1"/>
    <property type="molecule type" value="Genomic_DNA"/>
</dbReference>
<sequence>MRPSPSSRACRPCGPASATASTSCPWATPSSRSTPAAPPAPPAASRRGYARDCPLRCAIAFPPAGGAQVIATCGGVACFPPATTAGESTTHRSRQAVHRREDRAGLQLDLVENRHPPGVERRHKLSRAGVKAPLQPGAQPPRLGSRIPVPERLLVEQPQKHARRPQRYPP</sequence>
<reference evidence="2" key="1">
    <citation type="submission" date="2021-06" db="EMBL/GenBank/DDBJ databases">
        <authorList>
            <person name="Arsene-Ploetze F."/>
        </authorList>
    </citation>
    <scope>NUCLEOTIDE SEQUENCE</scope>
    <source>
        <strain evidence="2">SBRY1</strain>
    </source>
</reference>
<feature type="region of interest" description="Disordered" evidence="1">
    <location>
        <begin position="82"/>
        <end position="170"/>
    </location>
</feature>
<feature type="compositionally biased region" description="Basic residues" evidence="1">
    <location>
        <begin position="160"/>
        <end position="170"/>
    </location>
</feature>
<proteinExistence type="predicted"/>
<keyword evidence="3" id="KW-1185">Reference proteome</keyword>
<feature type="region of interest" description="Disordered" evidence="1">
    <location>
        <begin position="1"/>
        <end position="48"/>
    </location>
</feature>
<evidence type="ECO:0000313" key="2">
    <source>
        <dbReference type="EMBL" id="CAG7616344.1"/>
    </source>
</evidence>
<comment type="caution">
    <text evidence="2">The sequence shown here is derived from an EMBL/GenBank/DDBJ whole genome shotgun (WGS) entry which is preliminary data.</text>
</comment>